<dbReference type="InterPro" id="IPR050865">
    <property type="entry name" value="BEACH_Domain"/>
</dbReference>
<dbReference type="SUPFAM" id="SSF50978">
    <property type="entry name" value="WD40 repeat-like"/>
    <property type="match status" value="1"/>
</dbReference>
<name>A2H8D3_TRIV3</name>
<dbReference type="KEGG" id="tva:4726577"/>
<reference evidence="2" key="1">
    <citation type="submission" date="2006-10" db="EMBL/GenBank/DDBJ databases">
        <authorList>
            <person name="Amadeo P."/>
            <person name="Zhao Q."/>
            <person name="Wortman J."/>
            <person name="Fraser-Liggett C."/>
            <person name="Carlton J."/>
        </authorList>
    </citation>
    <scope>NUCLEOTIDE SEQUENCE</scope>
    <source>
        <strain evidence="2">G3</strain>
    </source>
</reference>
<evidence type="ECO:0000313" key="3">
    <source>
        <dbReference type="Proteomes" id="UP000001542"/>
    </source>
</evidence>
<dbReference type="PANTHER" id="PTHR13743:SF112">
    <property type="entry name" value="BEACH DOMAIN-CONTAINING PROTEIN"/>
    <property type="match status" value="1"/>
</dbReference>
<dbReference type="VEuPathDB" id="TrichDB:TVAG_557080"/>
<dbReference type="RefSeq" id="XP_001282144.1">
    <property type="nucleotide sequence ID" value="XM_001282143.1"/>
</dbReference>
<dbReference type="Proteomes" id="UP000001542">
    <property type="component" value="Unassembled WGS sequence"/>
</dbReference>
<dbReference type="PANTHER" id="PTHR13743">
    <property type="entry name" value="BEIGE/BEACH-RELATED"/>
    <property type="match status" value="1"/>
</dbReference>
<proteinExistence type="predicted"/>
<dbReference type="VEuPathDB" id="TrichDB:TVAGG3_0426360"/>
<dbReference type="EMBL" id="DS139025">
    <property type="protein sequence ID" value="EAX69214.1"/>
    <property type="molecule type" value="Genomic_DNA"/>
</dbReference>
<dbReference type="KEGG" id="tva:75654435"/>
<dbReference type="RefSeq" id="XP_001287264.1">
    <property type="nucleotide sequence ID" value="XM_001287263.1"/>
</dbReference>
<dbReference type="EMBL" id="DS128370">
    <property type="protein sequence ID" value="EAX74334.1"/>
    <property type="molecule type" value="Genomic_DNA"/>
</dbReference>
<sequence length="247" mass="27547">MSNAAEGLNVLIPITSLKIMMIGTKKDKVQLISLESESEREVVFHSNITAYDFSSNYMAFAQTDSTISIYKHSESMIFSIQLNAGTIEALAVSAIFQMVAVGTREGEIYLVSILSKHVTQILNLESFVCTNLVITKNWGFIVAFCEGLDDTNLAAKIVVYTCNGVKVAEYPINRLPTFVCSFNDRYGFDHIIFTNSNQEMFLFEAPFPEKMTKICDKIGDSLYIEQWGTRSLIAITTDGSVHVIPVF</sequence>
<accession>A2H8D3</accession>
<evidence type="ECO:0000313" key="1">
    <source>
        <dbReference type="EMBL" id="EAX69214.1"/>
    </source>
</evidence>
<keyword evidence="3" id="KW-1185">Reference proteome</keyword>
<organism evidence="2 3">
    <name type="scientific">Trichomonas vaginalis (strain ATCC PRA-98 / G3)</name>
    <dbReference type="NCBI Taxonomy" id="412133"/>
    <lineage>
        <taxon>Eukaryota</taxon>
        <taxon>Metamonada</taxon>
        <taxon>Parabasalia</taxon>
        <taxon>Trichomonadida</taxon>
        <taxon>Trichomonadidae</taxon>
        <taxon>Trichomonas</taxon>
    </lineage>
</organism>
<dbReference type="InterPro" id="IPR015943">
    <property type="entry name" value="WD40/YVTN_repeat-like_dom_sf"/>
</dbReference>
<dbReference type="SMR" id="A2H8D3"/>
<gene>
    <name evidence="1" type="ORF">TVAG_511260</name>
    <name evidence="2" type="ORF">TVAG_557080</name>
</gene>
<dbReference type="AlphaFoldDB" id="A2H8D3"/>
<protein>
    <submittedName>
        <fullName evidence="2">Uncharacterized protein</fullName>
    </submittedName>
</protein>
<dbReference type="InterPro" id="IPR036322">
    <property type="entry name" value="WD40_repeat_dom_sf"/>
</dbReference>
<dbReference type="VEuPathDB" id="TrichDB:TVAGG3_0425630"/>
<reference evidence="2" key="2">
    <citation type="journal article" date="2007" name="Science">
        <title>Draft genome sequence of the sexually transmitted pathogen Trichomonas vaginalis.</title>
        <authorList>
            <person name="Carlton J.M."/>
            <person name="Hirt R.P."/>
            <person name="Silva J.C."/>
            <person name="Delcher A.L."/>
            <person name="Schatz M."/>
            <person name="Zhao Q."/>
            <person name="Wortman J.R."/>
            <person name="Bidwell S.L."/>
            <person name="Alsmark U.C.M."/>
            <person name="Besteiro S."/>
            <person name="Sicheritz-Ponten T."/>
            <person name="Noel C.J."/>
            <person name="Dacks J.B."/>
            <person name="Foster P.G."/>
            <person name="Simillion C."/>
            <person name="Van de Peer Y."/>
            <person name="Miranda-Saavedra D."/>
            <person name="Barton G.J."/>
            <person name="Westrop G.D."/>
            <person name="Mueller S."/>
            <person name="Dessi D."/>
            <person name="Fiori P.L."/>
            <person name="Ren Q."/>
            <person name="Paulsen I."/>
            <person name="Zhang H."/>
            <person name="Bastida-Corcuera F.D."/>
            <person name="Simoes-Barbosa A."/>
            <person name="Brown M.T."/>
            <person name="Hayes R.D."/>
            <person name="Mukherjee M."/>
            <person name="Okumura C.Y."/>
            <person name="Schneider R."/>
            <person name="Smith A.J."/>
            <person name="Vanacova S."/>
            <person name="Villalvazo M."/>
            <person name="Haas B.J."/>
            <person name="Pertea M."/>
            <person name="Feldblyum T.V."/>
            <person name="Utterback T.R."/>
            <person name="Shu C.L."/>
            <person name="Osoegawa K."/>
            <person name="de Jong P.J."/>
            <person name="Hrdy I."/>
            <person name="Horvathova L."/>
            <person name="Zubacova Z."/>
            <person name="Dolezal P."/>
            <person name="Malik S.B."/>
            <person name="Logsdon J.M. Jr."/>
            <person name="Henze K."/>
            <person name="Gupta A."/>
            <person name="Wang C.C."/>
            <person name="Dunne R.L."/>
            <person name="Upcroft J.A."/>
            <person name="Upcroft P."/>
            <person name="White O."/>
            <person name="Salzberg S.L."/>
            <person name="Tang P."/>
            <person name="Chiu C.-H."/>
            <person name="Lee Y.-S."/>
            <person name="Embley T.M."/>
            <person name="Coombs G.H."/>
            <person name="Mottram J.C."/>
            <person name="Tachezy J."/>
            <person name="Fraser-Liggett C.M."/>
            <person name="Johnson P.J."/>
        </authorList>
    </citation>
    <scope>NUCLEOTIDE SEQUENCE [LARGE SCALE GENOMIC DNA]</scope>
    <source>
        <strain evidence="2">G3</strain>
    </source>
</reference>
<evidence type="ECO:0000313" key="2">
    <source>
        <dbReference type="EMBL" id="EAX74334.1"/>
    </source>
</evidence>
<dbReference type="VEuPathDB" id="TrichDB:TVAGG3_0426840"/>
<dbReference type="Gene3D" id="2.130.10.10">
    <property type="entry name" value="YVTN repeat-like/Quinoprotein amine dehydrogenase"/>
    <property type="match status" value="1"/>
</dbReference>